<dbReference type="Gene3D" id="3.40.50.150">
    <property type="entry name" value="Vaccinia Virus protein VP39"/>
    <property type="match status" value="1"/>
</dbReference>
<dbReference type="InterPro" id="IPR006913">
    <property type="entry name" value="CENP-V/GFA"/>
</dbReference>
<dbReference type="InterPro" id="IPR025714">
    <property type="entry name" value="Methyltranfer_dom"/>
</dbReference>
<dbReference type="OrthoDB" id="6329284at2759"/>
<dbReference type="PROSITE" id="PS51891">
    <property type="entry name" value="CENP_V_GFA"/>
    <property type="match status" value="1"/>
</dbReference>
<evidence type="ECO:0000256" key="3">
    <source>
        <dbReference type="ARBA" id="ARBA00022833"/>
    </source>
</evidence>
<name>A0A2T2P096_CORCC</name>
<keyword evidence="5" id="KW-0489">Methyltransferase</keyword>
<dbReference type="GO" id="GO:0016846">
    <property type="term" value="F:carbon-sulfur lyase activity"/>
    <property type="evidence" value="ECO:0007669"/>
    <property type="project" value="InterPro"/>
</dbReference>
<dbReference type="GO" id="GO:0032259">
    <property type="term" value="P:methylation"/>
    <property type="evidence" value="ECO:0007669"/>
    <property type="project" value="UniProtKB-KW"/>
</dbReference>
<keyword evidence="2" id="KW-0479">Metal-binding</keyword>
<keyword evidence="5" id="KW-0808">Transferase</keyword>
<dbReference type="Pfam" id="PF04828">
    <property type="entry name" value="GFA"/>
    <property type="match status" value="1"/>
</dbReference>
<evidence type="ECO:0000256" key="1">
    <source>
        <dbReference type="ARBA" id="ARBA00005495"/>
    </source>
</evidence>
<dbReference type="STRING" id="1448308.A0A2T2P096"/>
<dbReference type="InterPro" id="IPR011057">
    <property type="entry name" value="Mss4-like_sf"/>
</dbReference>
<dbReference type="SUPFAM" id="SSF51316">
    <property type="entry name" value="Mss4-like"/>
    <property type="match status" value="1"/>
</dbReference>
<evidence type="ECO:0000259" key="4">
    <source>
        <dbReference type="PROSITE" id="PS51891"/>
    </source>
</evidence>
<feature type="domain" description="CENP-V/GFA" evidence="4">
    <location>
        <begin position="296"/>
        <end position="415"/>
    </location>
</feature>
<reference evidence="5 6" key="1">
    <citation type="journal article" date="2018" name="Front. Microbiol.">
        <title>Genome-Wide Analysis of Corynespora cassiicola Leaf Fall Disease Putative Effectors.</title>
        <authorList>
            <person name="Lopez D."/>
            <person name="Ribeiro S."/>
            <person name="Label P."/>
            <person name="Fumanal B."/>
            <person name="Venisse J.S."/>
            <person name="Kohler A."/>
            <person name="de Oliveira R.R."/>
            <person name="Labutti K."/>
            <person name="Lipzen A."/>
            <person name="Lail K."/>
            <person name="Bauer D."/>
            <person name="Ohm R.A."/>
            <person name="Barry K.W."/>
            <person name="Spatafora J."/>
            <person name="Grigoriev I.V."/>
            <person name="Martin F.M."/>
            <person name="Pujade-Renaud V."/>
        </authorList>
    </citation>
    <scope>NUCLEOTIDE SEQUENCE [LARGE SCALE GENOMIC DNA]</scope>
    <source>
        <strain evidence="5 6">Philippines</strain>
    </source>
</reference>
<protein>
    <submittedName>
        <fullName evidence="5">S-adenosyl-L-methionine-dependent methyltransferase</fullName>
    </submittedName>
</protein>
<dbReference type="AlphaFoldDB" id="A0A2T2P096"/>
<organism evidence="5 6">
    <name type="scientific">Corynespora cassiicola Philippines</name>
    <dbReference type="NCBI Taxonomy" id="1448308"/>
    <lineage>
        <taxon>Eukaryota</taxon>
        <taxon>Fungi</taxon>
        <taxon>Dikarya</taxon>
        <taxon>Ascomycota</taxon>
        <taxon>Pezizomycotina</taxon>
        <taxon>Dothideomycetes</taxon>
        <taxon>Pleosporomycetidae</taxon>
        <taxon>Pleosporales</taxon>
        <taxon>Corynesporascaceae</taxon>
        <taxon>Corynespora</taxon>
    </lineage>
</organism>
<dbReference type="GO" id="GO:0008168">
    <property type="term" value="F:methyltransferase activity"/>
    <property type="evidence" value="ECO:0007669"/>
    <property type="project" value="UniProtKB-KW"/>
</dbReference>
<keyword evidence="6" id="KW-1185">Reference proteome</keyword>
<comment type="similarity">
    <text evidence="1">Belongs to the Gfa family.</text>
</comment>
<evidence type="ECO:0000313" key="5">
    <source>
        <dbReference type="EMBL" id="PSN71095.1"/>
    </source>
</evidence>
<evidence type="ECO:0000313" key="6">
    <source>
        <dbReference type="Proteomes" id="UP000240883"/>
    </source>
</evidence>
<dbReference type="CDD" id="cd02440">
    <property type="entry name" value="AdoMet_MTases"/>
    <property type="match status" value="1"/>
</dbReference>
<sequence>MENERQTANAIKFYESKSHTYDSTWHPSFCTRFLSHLPIHPGQNILDLACGTGLLTFLLADAVGPSGHVTGIDITPGMVSIARAKKSSAGTQYDHVDLVEADIQDLGSVSELMGERFDVITVASALVLFPDPKKAVEHWARWLVPGGVLAVDATHPRNLVSGMVLELTARRLNLPLPYNRAWSQSEQTLRRLLETSGLEVEKVVTIEDQAGYGRRFHAVESWDDHFVENVIMKDVVKTFANNEVRREAQGVFKEEWEGLGEGGRVEEVDAVFLGVARRPADGSRFVPRDPDADVVFKGGCRCGSVQYLSTARPSEITLCHCRACQQVSGSGYLPFFEVPASSLTFTAEATRRKLQLSDVAERTFCSRCGSPISMVYSFNPESTGLTLGSVDVASFKGEFPGARKHIYLKEKAPWTVLPEDGVERADTSTVAHLITPYEKAKTG</sequence>
<accession>A0A2T2P096</accession>
<dbReference type="Pfam" id="PF13847">
    <property type="entry name" value="Methyltransf_31"/>
    <property type="match status" value="1"/>
</dbReference>
<gene>
    <name evidence="5" type="ORF">BS50DRAFT_273907</name>
</gene>
<dbReference type="SUPFAM" id="SSF53335">
    <property type="entry name" value="S-adenosyl-L-methionine-dependent methyltransferases"/>
    <property type="match status" value="1"/>
</dbReference>
<dbReference type="PANTHER" id="PTHR43591:SF99">
    <property type="entry name" value="OS06G0646000 PROTEIN"/>
    <property type="match status" value="1"/>
</dbReference>
<dbReference type="Gene3D" id="3.90.1590.10">
    <property type="entry name" value="glutathione-dependent formaldehyde- activating enzyme (gfa)"/>
    <property type="match status" value="1"/>
</dbReference>
<dbReference type="PANTHER" id="PTHR43591">
    <property type="entry name" value="METHYLTRANSFERASE"/>
    <property type="match status" value="1"/>
</dbReference>
<keyword evidence="3" id="KW-0862">Zinc</keyword>
<dbReference type="Proteomes" id="UP000240883">
    <property type="component" value="Unassembled WGS sequence"/>
</dbReference>
<evidence type="ECO:0000256" key="2">
    <source>
        <dbReference type="ARBA" id="ARBA00022723"/>
    </source>
</evidence>
<dbReference type="GO" id="GO:0046872">
    <property type="term" value="F:metal ion binding"/>
    <property type="evidence" value="ECO:0007669"/>
    <property type="project" value="UniProtKB-KW"/>
</dbReference>
<dbReference type="InterPro" id="IPR029063">
    <property type="entry name" value="SAM-dependent_MTases_sf"/>
</dbReference>
<proteinExistence type="inferred from homology"/>
<dbReference type="EMBL" id="KZ678131">
    <property type="protein sequence ID" value="PSN71095.1"/>
    <property type="molecule type" value="Genomic_DNA"/>
</dbReference>